<organism evidence="2 3">
    <name type="scientific">Liparis tanakae</name>
    <name type="common">Tanaka's snailfish</name>
    <dbReference type="NCBI Taxonomy" id="230148"/>
    <lineage>
        <taxon>Eukaryota</taxon>
        <taxon>Metazoa</taxon>
        <taxon>Chordata</taxon>
        <taxon>Craniata</taxon>
        <taxon>Vertebrata</taxon>
        <taxon>Euteleostomi</taxon>
        <taxon>Actinopterygii</taxon>
        <taxon>Neopterygii</taxon>
        <taxon>Teleostei</taxon>
        <taxon>Neoteleostei</taxon>
        <taxon>Acanthomorphata</taxon>
        <taxon>Eupercaria</taxon>
        <taxon>Perciformes</taxon>
        <taxon>Cottioidei</taxon>
        <taxon>Cottales</taxon>
        <taxon>Liparidae</taxon>
        <taxon>Liparis</taxon>
    </lineage>
</organism>
<dbReference type="Proteomes" id="UP000314294">
    <property type="component" value="Unassembled WGS sequence"/>
</dbReference>
<sequence length="298" mass="32246">MKTLFFRTSISFSIELTASKMRALASQRTNTDTSYLLSICRLLVVKNCLGDNQETQGTLRSIPGTAGRRYVALSCTSAVPRQKNRAGAKTTDVKRFKEICEECSTPSTAATETVLTPGSAAESQTAIVLGGSHLRITLSSRYPDEDVDVYVGGVFGDVRRYAGQFEVGAVDHGAFTATFLRTHQILETIATQTTAVVLLTCGGKRERERPRGRGSDTASEKQGGKTDNRIDRREKGVTGFTGVTGVHVRPDQILTDEKQVGRSVGVNVNRDGPVARGATVPPNNLSYPLHTRRPVKVS</sequence>
<feature type="compositionally biased region" description="Basic and acidic residues" evidence="1">
    <location>
        <begin position="205"/>
        <end position="236"/>
    </location>
</feature>
<proteinExistence type="predicted"/>
<name>A0A4Z2I028_9TELE</name>
<reference evidence="2 3" key="1">
    <citation type="submission" date="2019-03" db="EMBL/GenBank/DDBJ databases">
        <title>First draft genome of Liparis tanakae, snailfish: a comprehensive survey of snailfish specific genes.</title>
        <authorList>
            <person name="Kim W."/>
            <person name="Song I."/>
            <person name="Jeong J.-H."/>
            <person name="Kim D."/>
            <person name="Kim S."/>
            <person name="Ryu S."/>
            <person name="Song J.Y."/>
            <person name="Lee S.K."/>
        </authorList>
    </citation>
    <scope>NUCLEOTIDE SEQUENCE [LARGE SCALE GENOMIC DNA]</scope>
    <source>
        <tissue evidence="2">Muscle</tissue>
    </source>
</reference>
<feature type="region of interest" description="Disordered" evidence="1">
    <location>
        <begin position="205"/>
        <end position="237"/>
    </location>
</feature>
<accession>A0A4Z2I028</accession>
<evidence type="ECO:0000313" key="3">
    <source>
        <dbReference type="Proteomes" id="UP000314294"/>
    </source>
</evidence>
<gene>
    <name evidence="2" type="ORF">EYF80_018335</name>
</gene>
<dbReference type="AlphaFoldDB" id="A0A4Z2I028"/>
<comment type="caution">
    <text evidence="2">The sequence shown here is derived from an EMBL/GenBank/DDBJ whole genome shotgun (WGS) entry which is preliminary data.</text>
</comment>
<evidence type="ECO:0000313" key="2">
    <source>
        <dbReference type="EMBL" id="TNN71386.1"/>
    </source>
</evidence>
<dbReference type="EMBL" id="SRLO01000150">
    <property type="protein sequence ID" value="TNN71386.1"/>
    <property type="molecule type" value="Genomic_DNA"/>
</dbReference>
<feature type="region of interest" description="Disordered" evidence="1">
    <location>
        <begin position="264"/>
        <end position="298"/>
    </location>
</feature>
<protein>
    <submittedName>
        <fullName evidence="2">Uncharacterized protein</fullName>
    </submittedName>
</protein>
<evidence type="ECO:0000256" key="1">
    <source>
        <dbReference type="SAM" id="MobiDB-lite"/>
    </source>
</evidence>
<keyword evidence="3" id="KW-1185">Reference proteome</keyword>